<dbReference type="Pfam" id="PF05521">
    <property type="entry name" value="Phage_HCP"/>
    <property type="match status" value="1"/>
</dbReference>
<reference evidence="1" key="1">
    <citation type="submission" date="2020-08" db="EMBL/GenBank/DDBJ databases">
        <title>Genome public.</title>
        <authorList>
            <person name="Liu C."/>
            <person name="Sun Q."/>
        </authorList>
    </citation>
    <scope>NUCLEOTIDE SEQUENCE</scope>
    <source>
        <strain evidence="1">NSJ-12</strain>
    </source>
</reference>
<accession>A0A926IFX1</accession>
<dbReference type="Gene3D" id="2.40.10.270">
    <property type="entry name" value="Bacteriophage SPP1 head-tail adaptor protein"/>
    <property type="match status" value="1"/>
</dbReference>
<dbReference type="RefSeq" id="WP_249334431.1">
    <property type="nucleotide sequence ID" value="NZ_JACRSY010000055.1"/>
</dbReference>
<sequence length="109" mass="12621">MNIGELRHKIDLCIKPKSKGPVEMLEPHYEVIAHNIWAKKTELLGKESIKSGIEHNTIHVNFIMRIRNDITESMYIKHKDVIYNILGFEQLKDDPSFILVATAKKQVIL</sequence>
<protein>
    <submittedName>
        <fullName evidence="1">Head-tail adaptor protein</fullName>
    </submittedName>
</protein>
<dbReference type="InterPro" id="IPR038666">
    <property type="entry name" value="SSP1_head-tail_sf"/>
</dbReference>
<gene>
    <name evidence="1" type="ORF">H8718_18540</name>
</gene>
<name>A0A926IFX1_9FIRM</name>
<keyword evidence="2" id="KW-1185">Reference proteome</keyword>
<dbReference type="EMBL" id="JACRSY010000055">
    <property type="protein sequence ID" value="MBC8581484.1"/>
    <property type="molecule type" value="Genomic_DNA"/>
</dbReference>
<evidence type="ECO:0000313" key="1">
    <source>
        <dbReference type="EMBL" id="MBC8581484.1"/>
    </source>
</evidence>
<dbReference type="InterPro" id="IPR008767">
    <property type="entry name" value="Phage_SPP1_head-tail_adaptor"/>
</dbReference>
<proteinExistence type="predicted"/>
<comment type="caution">
    <text evidence="1">The sequence shown here is derived from an EMBL/GenBank/DDBJ whole genome shotgun (WGS) entry which is preliminary data.</text>
</comment>
<dbReference type="AlphaFoldDB" id="A0A926IFX1"/>
<evidence type="ECO:0000313" key="2">
    <source>
        <dbReference type="Proteomes" id="UP000655830"/>
    </source>
</evidence>
<organism evidence="1 2">
    <name type="scientific">Zhenhengia yiwuensis</name>
    <dbReference type="NCBI Taxonomy" id="2763666"/>
    <lineage>
        <taxon>Bacteria</taxon>
        <taxon>Bacillati</taxon>
        <taxon>Bacillota</taxon>
        <taxon>Clostridia</taxon>
        <taxon>Lachnospirales</taxon>
        <taxon>Lachnospiraceae</taxon>
        <taxon>Zhenhengia</taxon>
    </lineage>
</organism>
<dbReference type="Proteomes" id="UP000655830">
    <property type="component" value="Unassembled WGS sequence"/>
</dbReference>